<evidence type="ECO:0000256" key="2">
    <source>
        <dbReference type="SAM" id="Phobius"/>
    </source>
</evidence>
<feature type="transmembrane region" description="Helical" evidence="2">
    <location>
        <begin position="7"/>
        <end position="28"/>
    </location>
</feature>
<feature type="transmembrane region" description="Helical" evidence="2">
    <location>
        <begin position="171"/>
        <end position="191"/>
    </location>
</feature>
<feature type="domain" description="DUF6534" evidence="3">
    <location>
        <begin position="136"/>
        <end position="220"/>
    </location>
</feature>
<evidence type="ECO:0000259" key="3">
    <source>
        <dbReference type="Pfam" id="PF20152"/>
    </source>
</evidence>
<dbReference type="AlphaFoldDB" id="A0A2A9NBL0"/>
<dbReference type="InterPro" id="IPR045339">
    <property type="entry name" value="DUF6534"/>
</dbReference>
<evidence type="ECO:0000256" key="1">
    <source>
        <dbReference type="SAM" id="MobiDB-lite"/>
    </source>
</evidence>
<feature type="compositionally biased region" description="Basic and acidic residues" evidence="1">
    <location>
        <begin position="281"/>
        <end position="299"/>
    </location>
</feature>
<keyword evidence="2" id="KW-1133">Transmembrane helix</keyword>
<dbReference type="PANTHER" id="PTHR40465:SF1">
    <property type="entry name" value="DUF6534 DOMAIN-CONTAINING PROTEIN"/>
    <property type="match status" value="1"/>
</dbReference>
<dbReference type="OrthoDB" id="2536347at2759"/>
<gene>
    <name evidence="4" type="ORF">AMATHDRAFT_50847</name>
</gene>
<dbReference type="PANTHER" id="PTHR40465">
    <property type="entry name" value="CHROMOSOME 1, WHOLE GENOME SHOTGUN SEQUENCE"/>
    <property type="match status" value="1"/>
</dbReference>
<name>A0A2A9NBL0_9AGAR</name>
<evidence type="ECO:0000313" key="4">
    <source>
        <dbReference type="EMBL" id="PFH46704.1"/>
    </source>
</evidence>
<accession>A0A2A9NBL0</accession>
<reference evidence="4 5" key="1">
    <citation type="submission" date="2014-02" db="EMBL/GenBank/DDBJ databases">
        <title>Transposable element dynamics among asymbiotic and ectomycorrhizal Amanita fungi.</title>
        <authorList>
            <consortium name="DOE Joint Genome Institute"/>
            <person name="Hess J."/>
            <person name="Skrede I."/>
            <person name="Wolfe B."/>
            <person name="LaButti K."/>
            <person name="Ohm R.A."/>
            <person name="Grigoriev I.V."/>
            <person name="Pringle A."/>
        </authorList>
    </citation>
    <scope>NUCLEOTIDE SEQUENCE [LARGE SCALE GENOMIC DNA]</scope>
    <source>
        <strain evidence="4 5">SKay4041</strain>
    </source>
</reference>
<organism evidence="4 5">
    <name type="scientific">Amanita thiersii Skay4041</name>
    <dbReference type="NCBI Taxonomy" id="703135"/>
    <lineage>
        <taxon>Eukaryota</taxon>
        <taxon>Fungi</taxon>
        <taxon>Dikarya</taxon>
        <taxon>Basidiomycota</taxon>
        <taxon>Agaricomycotina</taxon>
        <taxon>Agaricomycetes</taxon>
        <taxon>Agaricomycetidae</taxon>
        <taxon>Agaricales</taxon>
        <taxon>Pluteineae</taxon>
        <taxon>Amanitaceae</taxon>
        <taxon>Amanita</taxon>
    </lineage>
</organism>
<dbReference type="Proteomes" id="UP000242287">
    <property type="component" value="Unassembled WGS sequence"/>
</dbReference>
<keyword evidence="2" id="KW-0472">Membrane</keyword>
<sequence length="299" mass="32821">MWTKAAVYTLYGLETVHTIAITWGFRSYLVVFFSNDRLDGLNLVVQNVMSHVIPVAGGLAALIANFTYTHRIYVITSSKILTYSLYLLTVLQLIVTVIFTIIPGIRSASGSTTDTGNGIFGHRIIPSQGFIWLGLSTICDMVIATAMVYSLSREKILSSATRWKVSRLVRLIIETGTATVNIISLILLATAKQTGTSYLAPMIVLSKIYGNAMMVLLNNRLTIVGSRTSKRPPSLSSAAGVQVMTMTTATAQFSTLMFQTLPDEQRESRNNSITMQVEDSPEQKPPEELSVEERVVVTT</sequence>
<protein>
    <recommendedName>
        <fullName evidence="3">DUF6534 domain-containing protein</fullName>
    </recommendedName>
</protein>
<feature type="transmembrane region" description="Helical" evidence="2">
    <location>
        <begin position="130"/>
        <end position="151"/>
    </location>
</feature>
<dbReference type="Pfam" id="PF20152">
    <property type="entry name" value="DUF6534"/>
    <property type="match status" value="1"/>
</dbReference>
<feature type="transmembrane region" description="Helical" evidence="2">
    <location>
        <begin position="80"/>
        <end position="102"/>
    </location>
</feature>
<proteinExistence type="predicted"/>
<feature type="transmembrane region" description="Helical" evidence="2">
    <location>
        <begin position="48"/>
        <end position="68"/>
    </location>
</feature>
<keyword evidence="2" id="KW-0812">Transmembrane</keyword>
<feature type="transmembrane region" description="Helical" evidence="2">
    <location>
        <begin position="197"/>
        <end position="217"/>
    </location>
</feature>
<dbReference type="EMBL" id="KZ302165">
    <property type="protein sequence ID" value="PFH46704.1"/>
    <property type="molecule type" value="Genomic_DNA"/>
</dbReference>
<keyword evidence="5" id="KW-1185">Reference proteome</keyword>
<evidence type="ECO:0000313" key="5">
    <source>
        <dbReference type="Proteomes" id="UP000242287"/>
    </source>
</evidence>
<feature type="region of interest" description="Disordered" evidence="1">
    <location>
        <begin position="265"/>
        <end position="299"/>
    </location>
</feature>
<dbReference type="STRING" id="703135.A0A2A9NBL0"/>